<accession>A0A6J7KR09</accession>
<name>A0A6J7KR09_9ZZZZ</name>
<sequence>MGDPLLPSNATDEEHIGPVDIDAVVREQVRRLFGSPSDRVDAVAHHVNGVGVDEGVCVEDVELHAVRDGDDRARFAVGRGLNPRGDPVAAAELLGLPRPTRLERVRGDHVRDPIELGGQVPGEVRVPGVGVDDIHMVEDTHHVEVDSEGLQSGIRGAE</sequence>
<dbReference type="AlphaFoldDB" id="A0A6J7KR09"/>
<evidence type="ECO:0000313" key="1">
    <source>
        <dbReference type="EMBL" id="CAB4956762.1"/>
    </source>
</evidence>
<proteinExistence type="predicted"/>
<gene>
    <name evidence="1" type="ORF">UFOPK3752_02016</name>
</gene>
<dbReference type="EMBL" id="CAFBND010000118">
    <property type="protein sequence ID" value="CAB4956762.1"/>
    <property type="molecule type" value="Genomic_DNA"/>
</dbReference>
<protein>
    <submittedName>
        <fullName evidence="1">Unannotated protein</fullName>
    </submittedName>
</protein>
<organism evidence="1">
    <name type="scientific">freshwater metagenome</name>
    <dbReference type="NCBI Taxonomy" id="449393"/>
    <lineage>
        <taxon>unclassified sequences</taxon>
        <taxon>metagenomes</taxon>
        <taxon>ecological metagenomes</taxon>
    </lineage>
</organism>
<reference evidence="1" key="1">
    <citation type="submission" date="2020-05" db="EMBL/GenBank/DDBJ databases">
        <authorList>
            <person name="Chiriac C."/>
            <person name="Salcher M."/>
            <person name="Ghai R."/>
            <person name="Kavagutti S V."/>
        </authorList>
    </citation>
    <scope>NUCLEOTIDE SEQUENCE</scope>
</reference>